<dbReference type="SUPFAM" id="SSF53383">
    <property type="entry name" value="PLP-dependent transferases"/>
    <property type="match status" value="1"/>
</dbReference>
<dbReference type="InterPro" id="IPR015424">
    <property type="entry name" value="PyrdxlP-dep_Trfase"/>
</dbReference>
<dbReference type="GO" id="GO:0031071">
    <property type="term" value="F:cysteine desulfurase activity"/>
    <property type="evidence" value="ECO:0007669"/>
    <property type="project" value="UniProtKB-EC"/>
</dbReference>
<dbReference type="InterPro" id="IPR015421">
    <property type="entry name" value="PyrdxlP-dep_Trfase_major"/>
</dbReference>
<dbReference type="Gene3D" id="3.90.1150.10">
    <property type="entry name" value="Aspartate Aminotransferase, domain 1"/>
    <property type="match status" value="1"/>
</dbReference>
<evidence type="ECO:0000256" key="2">
    <source>
        <dbReference type="ARBA" id="ARBA00010447"/>
    </source>
</evidence>
<proteinExistence type="inferred from homology"/>
<evidence type="ECO:0000313" key="9">
    <source>
        <dbReference type="EMBL" id="SJK86341.1"/>
    </source>
</evidence>
<dbReference type="RefSeq" id="XP_021338511.1">
    <property type="nucleotide sequence ID" value="XM_021481931.1"/>
</dbReference>
<evidence type="ECO:0000256" key="7">
    <source>
        <dbReference type="SAM" id="SignalP"/>
    </source>
</evidence>
<gene>
    <name evidence="9" type="ORF">BMR1_03g01415</name>
</gene>
<feature type="chain" id="PRO_5010294518" description="cysteine desulfurase" evidence="7">
    <location>
        <begin position="23"/>
        <end position="415"/>
    </location>
</feature>
<dbReference type="InterPro" id="IPR020578">
    <property type="entry name" value="Aminotrans_V_PyrdxlP_BS"/>
</dbReference>
<comment type="cofactor">
    <cofactor evidence="1 6">
        <name>pyridoxal 5'-phosphate</name>
        <dbReference type="ChEBI" id="CHEBI:597326"/>
    </cofactor>
</comment>
<dbReference type="EMBL" id="LN871598">
    <property type="protein sequence ID" value="SJK86341.1"/>
    <property type="molecule type" value="Genomic_DNA"/>
</dbReference>
<reference evidence="9 10" key="2">
    <citation type="journal article" date="2013" name="PLoS ONE">
        <title>Whole genome mapping and re-organization of the nuclear and mitochondrial genomes of Babesia microti isolates.</title>
        <authorList>
            <person name="Cornillot E."/>
            <person name="Dassouli A."/>
            <person name="Garg A."/>
            <person name="Pachikara N."/>
            <person name="Randazzo S."/>
            <person name="Depoix D."/>
            <person name="Carcy B."/>
            <person name="Delbecq S."/>
            <person name="Frutos R."/>
            <person name="Silva J.C."/>
            <person name="Sutton R."/>
            <person name="Krause P.J."/>
            <person name="Mamoun C.B."/>
        </authorList>
    </citation>
    <scope>NUCLEOTIDE SEQUENCE [LARGE SCALE GENOMIC DNA]</scope>
    <source>
        <strain evidence="9 10">RI</strain>
    </source>
</reference>
<keyword evidence="4" id="KW-0663">Pyridoxal phosphate</keyword>
<dbReference type="Proteomes" id="UP000002899">
    <property type="component" value="Chromosome III"/>
</dbReference>
<reference evidence="9 10" key="3">
    <citation type="journal article" date="2016" name="Sci. Rep.">
        <title>Genome-wide diversity and gene expression profiling of Babesia microti isolates identify polymorphic genes that mediate host-pathogen interactions.</title>
        <authorList>
            <person name="Silva J.C."/>
            <person name="Cornillot E."/>
            <person name="McCracken C."/>
            <person name="Usmani-Brown S."/>
            <person name="Dwivedi A."/>
            <person name="Ifeonu O.O."/>
            <person name="Crabtree J."/>
            <person name="Gotia H.T."/>
            <person name="Virji A.Z."/>
            <person name="Reynes C."/>
            <person name="Colinge J."/>
            <person name="Kumar V."/>
            <person name="Lawres L."/>
            <person name="Pazzi J.E."/>
            <person name="Pablo J.V."/>
            <person name="Hung C."/>
            <person name="Brancato J."/>
            <person name="Kumari P."/>
            <person name="Orvis J."/>
            <person name="Tretina K."/>
            <person name="Chibucos M."/>
            <person name="Ott S."/>
            <person name="Sadzewicz L."/>
            <person name="Sengamalay N."/>
            <person name="Shetty A.C."/>
            <person name="Su Q."/>
            <person name="Tallon L."/>
            <person name="Fraser C.M."/>
            <person name="Frutos R."/>
            <person name="Molina D.M."/>
            <person name="Krause P.J."/>
            <person name="Ben Mamoun C."/>
        </authorList>
    </citation>
    <scope>NUCLEOTIDE SEQUENCE [LARGE SCALE GENOMIC DNA]</scope>
    <source>
        <strain evidence="9 10">RI</strain>
    </source>
</reference>
<dbReference type="Gene3D" id="3.40.640.10">
    <property type="entry name" value="Type I PLP-dependent aspartate aminotransferase-like (Major domain)"/>
    <property type="match status" value="1"/>
</dbReference>
<dbReference type="OrthoDB" id="420046at2759"/>
<dbReference type="EC" id="2.8.1.7" evidence="3"/>
<dbReference type="InterPro" id="IPR016454">
    <property type="entry name" value="Cysteine_dSase"/>
</dbReference>
<dbReference type="PANTHER" id="PTHR43586">
    <property type="entry name" value="CYSTEINE DESULFURASE"/>
    <property type="match status" value="1"/>
</dbReference>
<evidence type="ECO:0000256" key="6">
    <source>
        <dbReference type="RuleBase" id="RU004504"/>
    </source>
</evidence>
<keyword evidence="9" id="KW-0808">Transferase</keyword>
<dbReference type="KEGG" id="bmic:BMR1_03g01415"/>
<evidence type="ECO:0000313" key="10">
    <source>
        <dbReference type="Proteomes" id="UP000002899"/>
    </source>
</evidence>
<dbReference type="GeneID" id="24424918"/>
<dbReference type="InterPro" id="IPR015422">
    <property type="entry name" value="PyrdxlP-dep_Trfase_small"/>
</dbReference>
<organism evidence="9 10">
    <name type="scientific">Babesia microti (strain RI)</name>
    <dbReference type="NCBI Taxonomy" id="1133968"/>
    <lineage>
        <taxon>Eukaryota</taxon>
        <taxon>Sar</taxon>
        <taxon>Alveolata</taxon>
        <taxon>Apicomplexa</taxon>
        <taxon>Aconoidasida</taxon>
        <taxon>Piroplasmida</taxon>
        <taxon>Babesiidae</taxon>
        <taxon>Babesia</taxon>
    </lineage>
</organism>
<dbReference type="AlphaFoldDB" id="A0A1R4ABE2"/>
<accession>A0A1R4ABE2</accession>
<comment type="catalytic activity">
    <reaction evidence="5">
        <text>(sulfur carrier)-H + L-cysteine = (sulfur carrier)-SH + L-alanine</text>
        <dbReference type="Rhea" id="RHEA:43892"/>
        <dbReference type="Rhea" id="RHEA-COMP:14737"/>
        <dbReference type="Rhea" id="RHEA-COMP:14739"/>
        <dbReference type="ChEBI" id="CHEBI:29917"/>
        <dbReference type="ChEBI" id="CHEBI:35235"/>
        <dbReference type="ChEBI" id="CHEBI:57972"/>
        <dbReference type="ChEBI" id="CHEBI:64428"/>
        <dbReference type="EC" id="2.8.1.7"/>
    </reaction>
</comment>
<name>A0A1R4ABE2_BABMR</name>
<protein>
    <recommendedName>
        <fullName evidence="3">cysteine desulfurase</fullName>
        <ecNumber evidence="3">2.8.1.7</ecNumber>
    </recommendedName>
</protein>
<keyword evidence="10" id="KW-1185">Reference proteome</keyword>
<feature type="signal peptide" evidence="7">
    <location>
        <begin position="1"/>
        <end position="22"/>
    </location>
</feature>
<dbReference type="PROSITE" id="PS00595">
    <property type="entry name" value="AA_TRANSFER_CLASS_5"/>
    <property type="match status" value="1"/>
</dbReference>
<dbReference type="VEuPathDB" id="PiroplasmaDB:BMR1_03g01415"/>
<feature type="domain" description="Aminotransferase class V" evidence="8">
    <location>
        <begin position="45"/>
        <end position="402"/>
    </location>
</feature>
<dbReference type="InterPro" id="IPR000192">
    <property type="entry name" value="Aminotrans_V_dom"/>
</dbReference>
<evidence type="ECO:0000259" key="8">
    <source>
        <dbReference type="Pfam" id="PF00266"/>
    </source>
</evidence>
<dbReference type="Pfam" id="PF00266">
    <property type="entry name" value="Aminotran_5"/>
    <property type="match status" value="1"/>
</dbReference>
<reference evidence="9 10" key="1">
    <citation type="journal article" date="2012" name="Nucleic Acids Res.">
        <title>Sequencing of the smallest Apicomplexan genome from the human pathogen Babesia microti.</title>
        <authorList>
            <person name="Cornillot E."/>
            <person name="Hadj-Kaddour K."/>
            <person name="Dassouli A."/>
            <person name="Noel B."/>
            <person name="Ranwez V."/>
            <person name="Vacherie B."/>
            <person name="Augagneur Y."/>
            <person name="Bres V."/>
            <person name="Duclos A."/>
            <person name="Randazzo S."/>
            <person name="Carcy B."/>
            <person name="Debierre-Grockiego F."/>
            <person name="Delbecq S."/>
            <person name="Moubri-Menage K."/>
            <person name="Shams-Eldin H."/>
            <person name="Usmani-Brown S."/>
            <person name="Bringaud F."/>
            <person name="Wincker P."/>
            <person name="Vivares C.P."/>
            <person name="Schwarz R.T."/>
            <person name="Schetters T.P."/>
            <person name="Krause P.J."/>
            <person name="Gorenflot A."/>
            <person name="Berry V."/>
            <person name="Barbe V."/>
            <person name="Ben Mamoun C."/>
        </authorList>
    </citation>
    <scope>NUCLEOTIDE SEQUENCE [LARGE SCALE GENOMIC DNA]</scope>
    <source>
        <strain evidence="9 10">RI</strain>
    </source>
</reference>
<comment type="similarity">
    <text evidence="2">Belongs to the class-V pyridoxal-phosphate-dependent aminotransferase family. Csd subfamily.</text>
</comment>
<evidence type="ECO:0000256" key="5">
    <source>
        <dbReference type="ARBA" id="ARBA00050776"/>
    </source>
</evidence>
<evidence type="ECO:0000256" key="3">
    <source>
        <dbReference type="ARBA" id="ARBA00012239"/>
    </source>
</evidence>
<sequence>MHSSTALFNPLYLLITISQALCFNNEIRSQFPILNRPVTDKQRLVYLDNAAGAQVPAQTINVIKDYYELYNSNVFKSQHFIAQQTTQLYKQALDDIAMFIGAKADNLIITSGATQAIQIAASSISHNFNEGDEIILSNLEHSSNVIPWKILALKQKLNIKYAKIDKNGHVDVDKLLKLITGRTKLISLVYASSVLGTLLDTERIASICQQKKILFMLDGCQASPHLLIDVGILGCDLFVSSGHKIYGPTGVGFLYASTNIFGKLIYPFNQYQTSGVSPFSLVDFQGTPPIAQVLGLASSLNFLKQNLPQIIPYEAELREYLVEQLLMVPGLDVYMHDGKVPIVSFNIKNTSPIDISIYLDTLGIAIRAGQHCSPLSHNYLNVPATCRVSLAMYNDKSDIDRLVSGLKQFVSITAV</sequence>
<dbReference type="PANTHER" id="PTHR43586:SF8">
    <property type="entry name" value="CYSTEINE DESULFURASE 1, CHLOROPLASTIC"/>
    <property type="match status" value="1"/>
</dbReference>
<dbReference type="PIRSF" id="PIRSF005572">
    <property type="entry name" value="NifS"/>
    <property type="match status" value="1"/>
</dbReference>
<keyword evidence="7" id="KW-0732">Signal</keyword>
<evidence type="ECO:0000256" key="1">
    <source>
        <dbReference type="ARBA" id="ARBA00001933"/>
    </source>
</evidence>
<evidence type="ECO:0000256" key="4">
    <source>
        <dbReference type="ARBA" id="ARBA00022898"/>
    </source>
</evidence>